<dbReference type="Proteomes" id="UP000468443">
    <property type="component" value="Unassembled WGS sequence"/>
</dbReference>
<dbReference type="RefSeq" id="WP_163693027.1">
    <property type="nucleotide sequence ID" value="NZ_FXTW01000002.1"/>
</dbReference>
<dbReference type="PROSITE" id="PS51257">
    <property type="entry name" value="PROKAR_LIPOPROTEIN"/>
    <property type="match status" value="1"/>
</dbReference>
<protein>
    <submittedName>
        <fullName evidence="1">DUF4856 domain-containing protein</fullName>
    </submittedName>
</protein>
<evidence type="ECO:0000313" key="1">
    <source>
        <dbReference type="EMBL" id="NER10727.1"/>
    </source>
</evidence>
<sequence>MQKAFFSALVFSGFFFISCSNDSGENPIELQVDPPATYTFARNGSTTVDFSGQTTRLLMGGELEQALKDPSQTVASLQAKYAHQAGVANFNDADLNASDKNLKTKTAASAEFFSSNSAAQADIRADFDSWLEAQATEVFRNWNTAAAPGIAGQIADGSSTRYVSGSGLEYDQLVIKGLMGAVMTDQALNNYLSPLVLDEGDNVSNNDSGVTEDGKNYTTMEHKWDEAYGYVFGLNADPANPNNDLGADSFLNKYVGRVESDPDFSGIADQIYQAFKLGRAAIVAGNYEVRDEQAALIRGKISDIIGIRAVYYLIQAKLVLEQPQPAYGTVFHDLSEAYGFIYSLQFTRKPGSQEPYFSRAEVQSLLTDLVDDGSNGLWDVQPQTLQDLADSIAERFDFTVSAAGS</sequence>
<keyword evidence="2" id="KW-1185">Reference proteome</keyword>
<dbReference type="Pfam" id="PF16148">
    <property type="entry name" value="DUF4856"/>
    <property type="match status" value="1"/>
</dbReference>
<name>A0A6P0UCF8_9FLAO</name>
<evidence type="ECO:0000313" key="2">
    <source>
        <dbReference type="Proteomes" id="UP000468443"/>
    </source>
</evidence>
<reference evidence="1 2" key="1">
    <citation type="submission" date="2020-01" db="EMBL/GenBank/DDBJ databases">
        <title>Muriicola jejuensis KCTC 22299.</title>
        <authorList>
            <person name="Wang G."/>
        </authorList>
    </citation>
    <scope>NUCLEOTIDE SEQUENCE [LARGE SCALE GENOMIC DNA]</scope>
    <source>
        <strain evidence="1 2">KCTC 22299</strain>
    </source>
</reference>
<dbReference type="AlphaFoldDB" id="A0A6P0UCF8"/>
<dbReference type="EMBL" id="JAABOP010000002">
    <property type="protein sequence ID" value="NER10727.1"/>
    <property type="molecule type" value="Genomic_DNA"/>
</dbReference>
<organism evidence="1 2">
    <name type="scientific">Muriicola jejuensis</name>
    <dbReference type="NCBI Taxonomy" id="504488"/>
    <lineage>
        <taxon>Bacteria</taxon>
        <taxon>Pseudomonadati</taxon>
        <taxon>Bacteroidota</taxon>
        <taxon>Flavobacteriia</taxon>
        <taxon>Flavobacteriales</taxon>
        <taxon>Flavobacteriaceae</taxon>
        <taxon>Muriicola</taxon>
    </lineage>
</organism>
<gene>
    <name evidence="1" type="ORF">GWK09_09385</name>
</gene>
<proteinExistence type="predicted"/>
<comment type="caution">
    <text evidence="1">The sequence shown here is derived from an EMBL/GenBank/DDBJ whole genome shotgun (WGS) entry which is preliminary data.</text>
</comment>
<accession>A0A6P0UCF8</accession>
<dbReference type="InterPro" id="IPR032331">
    <property type="entry name" value="DUF4856"/>
</dbReference>